<organism evidence="2 3">
    <name type="scientific">Xanthomonas boreopolis</name>
    <dbReference type="NCBI Taxonomy" id="86183"/>
    <lineage>
        <taxon>Bacteria</taxon>
        <taxon>Pseudomonadati</taxon>
        <taxon>Pseudomonadota</taxon>
        <taxon>Gammaproteobacteria</taxon>
        <taxon>Lysobacterales</taxon>
        <taxon>Lysobacteraceae</taxon>
        <taxon>Xanthomonas</taxon>
    </lineage>
</organism>
<dbReference type="PANTHER" id="PTHR10357">
    <property type="entry name" value="ALPHA-AMYLASE FAMILY MEMBER"/>
    <property type="match status" value="1"/>
</dbReference>
<dbReference type="GO" id="GO:0016798">
    <property type="term" value="F:hydrolase activity, acting on glycosyl bonds"/>
    <property type="evidence" value="ECO:0007669"/>
    <property type="project" value="UniProtKB-KW"/>
</dbReference>
<gene>
    <name evidence="2" type="ORF">GCM10009090_02030</name>
</gene>
<evidence type="ECO:0000313" key="2">
    <source>
        <dbReference type="EMBL" id="GHH46639.1"/>
    </source>
</evidence>
<dbReference type="InterPro" id="IPR045857">
    <property type="entry name" value="O16G_dom_2"/>
</dbReference>
<feature type="domain" description="Glycosyl hydrolase family 13 catalytic" evidence="1">
    <location>
        <begin position="10"/>
        <end position="414"/>
    </location>
</feature>
<dbReference type="Gene3D" id="3.90.400.10">
    <property type="entry name" value="Oligo-1,6-glucosidase, Domain 2"/>
    <property type="match status" value="1"/>
</dbReference>
<dbReference type="EMBL" id="BNBA01000001">
    <property type="protein sequence ID" value="GHH46639.1"/>
    <property type="molecule type" value="Genomic_DNA"/>
</dbReference>
<keyword evidence="3" id="KW-1185">Reference proteome</keyword>
<dbReference type="SUPFAM" id="SSF51445">
    <property type="entry name" value="(Trans)glycosidases"/>
    <property type="match status" value="1"/>
</dbReference>
<comment type="caution">
    <text evidence="2">The sequence shown here is derived from an EMBL/GenBank/DDBJ whole genome shotgun (WGS) entry which is preliminary data.</text>
</comment>
<evidence type="ECO:0000313" key="3">
    <source>
        <dbReference type="Proteomes" id="UP000623958"/>
    </source>
</evidence>
<sequence>MQPHRTVIYQVDPYLFRDSTGHGWGTLDGIAEKLDYLQWLGVSHLWLLPFFRSAGRDGGYDVLDHCAIDPRLGDEASFARLVRAARERGIGIIVELVMQHTSELHPWFQAARAGDAEMQGRYIWTDAPAAIGPAPMFPPVQPGVWSWDPFVRRYYRHMFYAHEPDLECGNPAVRREMGRIMAHWLDRGACGFRIDAVPYMVERACLAVPEEGGRWLLNELSRHVAGRLDEPVLIGEADVPAAEYGNYVAGGRLSHLLDFHLNNHLFLALAREDAGEITRTLAEYGDTALATTRIAWLRNNDELDLEQLTPDERGEVMDRFAPEPWMRIYGRGIRRRLAPMLDGDRDALAMAHALLLSLGQVPVLRYGDEIGLGDDLDLPERNAVRVPMQWHAGAGAGFCDHPAHAWRRPQRDGRFGYAHCNVAAQRGQPSLLEDVRALLQVRRDLPALSAAPQACAFAPSQLLALRFAGSDQDVVALVNLSARPLRLERQALGTGDFALARHVRCADDTVEIGGYGYGWYLRDQAPASDGST</sequence>
<reference evidence="2" key="1">
    <citation type="journal article" date="2014" name="Int. J. Syst. Evol. Microbiol.">
        <title>Complete genome sequence of Corynebacterium casei LMG S-19264T (=DSM 44701T), isolated from a smear-ripened cheese.</title>
        <authorList>
            <consortium name="US DOE Joint Genome Institute (JGI-PGF)"/>
            <person name="Walter F."/>
            <person name="Albersmeier A."/>
            <person name="Kalinowski J."/>
            <person name="Ruckert C."/>
        </authorList>
    </citation>
    <scope>NUCLEOTIDE SEQUENCE</scope>
    <source>
        <strain evidence="2">JCM 13306</strain>
    </source>
</reference>
<reference evidence="2" key="2">
    <citation type="submission" date="2020-09" db="EMBL/GenBank/DDBJ databases">
        <authorList>
            <person name="Sun Q."/>
            <person name="Ohkuma M."/>
        </authorList>
    </citation>
    <scope>NUCLEOTIDE SEQUENCE</scope>
    <source>
        <strain evidence="2">JCM 13306</strain>
    </source>
</reference>
<accession>A0A919KGH7</accession>
<dbReference type="PANTHER" id="PTHR10357:SF219">
    <property type="entry name" value="MALTOSE ALPHA-D-GLUCOSYLTRANSFERASE"/>
    <property type="match status" value="1"/>
</dbReference>
<dbReference type="InterPro" id="IPR017853">
    <property type="entry name" value="GH"/>
</dbReference>
<dbReference type="SMART" id="SM00642">
    <property type="entry name" value="Aamy"/>
    <property type="match status" value="1"/>
</dbReference>
<proteinExistence type="predicted"/>
<dbReference type="RefSeq" id="WP_434025624.1">
    <property type="nucleotide sequence ID" value="NZ_BNBA01000001.1"/>
</dbReference>
<dbReference type="AlphaFoldDB" id="A0A919KGH7"/>
<dbReference type="InterPro" id="IPR006047">
    <property type="entry name" value="GH13_cat_dom"/>
</dbReference>
<evidence type="ECO:0000259" key="1">
    <source>
        <dbReference type="SMART" id="SM00642"/>
    </source>
</evidence>
<dbReference type="Gene3D" id="3.20.20.80">
    <property type="entry name" value="Glycosidases"/>
    <property type="match status" value="1"/>
</dbReference>
<dbReference type="Proteomes" id="UP000623958">
    <property type="component" value="Unassembled WGS sequence"/>
</dbReference>
<dbReference type="GO" id="GO:0005975">
    <property type="term" value="P:carbohydrate metabolic process"/>
    <property type="evidence" value="ECO:0007669"/>
    <property type="project" value="InterPro"/>
</dbReference>
<protein>
    <submittedName>
        <fullName evidence="2">Trehalose synthase</fullName>
    </submittedName>
</protein>
<name>A0A919KGH7_9XANT</name>
<dbReference type="Pfam" id="PF00128">
    <property type="entry name" value="Alpha-amylase"/>
    <property type="match status" value="1"/>
</dbReference>